<accession>A0ABP8CDF4</accession>
<proteinExistence type="predicted"/>
<sequence>MKKAFFNKIIYGIILFYTSIIHVSAQEYINVLNSDYYGFEVASGNNGWWMQQPNNLSIETNKGANGSSRCLKYTNTTTYTGSKKAFGSTTIADMLIDLEVGVYDVKAMVWVEAGANISNIKVNFRTSGLSDVNAVFNLSTINTDQWVEVSTQLNLTHNFKDTNVRIMMDSSYGGIGTMYFDDLQILVKAPPAIEKIPASSQISTSGTENLTLDKGRYAMSLKVWVDQEATIQNFYTYIVEPWVASRWNIDDIAKNEWVTLKTEIVLEDDAIDSEFRIKVNNNPDYGGGKGRFYIDDIYLVKIKESYEENDNFTIQTIGETCQGENNGIIKINANYTQDYKVDIDGVSYNFSNTLSIENLEPNTYNLCISVNNTNFKTCYALVIEEGRSISGKILNTKANTISVSIDQGTAPYIVNINDTEILRTNAQNFNVKTISGGVLKVQSSKSCEGLLVEHIEINNDVKVYPNPVSQTLIIETPKSSSIEIFNVLGKAVFFKQNAPNYYKIPVSLIVPGVYIVKVVTAEKMFSKKIIVR</sequence>
<dbReference type="Pfam" id="PF18962">
    <property type="entry name" value="Por_Secre_tail"/>
    <property type="match status" value="1"/>
</dbReference>
<dbReference type="Proteomes" id="UP001501496">
    <property type="component" value="Unassembled WGS sequence"/>
</dbReference>
<comment type="caution">
    <text evidence="3">The sequence shown here is derived from an EMBL/GenBank/DDBJ whole genome shotgun (WGS) entry which is preliminary data.</text>
</comment>
<evidence type="ECO:0000313" key="4">
    <source>
        <dbReference type="Proteomes" id="UP001501496"/>
    </source>
</evidence>
<reference evidence="4" key="1">
    <citation type="journal article" date="2019" name="Int. J. Syst. Evol. Microbiol.">
        <title>The Global Catalogue of Microorganisms (GCM) 10K type strain sequencing project: providing services to taxonomists for standard genome sequencing and annotation.</title>
        <authorList>
            <consortium name="The Broad Institute Genomics Platform"/>
            <consortium name="The Broad Institute Genome Sequencing Center for Infectious Disease"/>
            <person name="Wu L."/>
            <person name="Ma J."/>
        </authorList>
    </citation>
    <scope>NUCLEOTIDE SEQUENCE [LARGE SCALE GENOMIC DNA]</scope>
    <source>
        <strain evidence="4">JCM 17630</strain>
    </source>
</reference>
<keyword evidence="4" id="KW-1185">Reference proteome</keyword>
<dbReference type="InterPro" id="IPR026444">
    <property type="entry name" value="Secre_tail"/>
</dbReference>
<keyword evidence="1" id="KW-0732">Signal</keyword>
<dbReference type="EMBL" id="BAABCA010000005">
    <property type="protein sequence ID" value="GAA4237824.1"/>
    <property type="molecule type" value="Genomic_DNA"/>
</dbReference>
<dbReference type="RefSeq" id="WP_344788700.1">
    <property type="nucleotide sequence ID" value="NZ_BAABCA010000005.1"/>
</dbReference>
<dbReference type="NCBIfam" id="TIGR04183">
    <property type="entry name" value="Por_Secre_tail"/>
    <property type="match status" value="1"/>
</dbReference>
<dbReference type="SUPFAM" id="SSF49785">
    <property type="entry name" value="Galactose-binding domain-like"/>
    <property type="match status" value="1"/>
</dbReference>
<evidence type="ECO:0000256" key="1">
    <source>
        <dbReference type="ARBA" id="ARBA00022729"/>
    </source>
</evidence>
<protein>
    <recommendedName>
        <fullName evidence="2">Secretion system C-terminal sorting domain-containing protein</fullName>
    </recommendedName>
</protein>
<evidence type="ECO:0000259" key="2">
    <source>
        <dbReference type="Pfam" id="PF18962"/>
    </source>
</evidence>
<dbReference type="InterPro" id="IPR008979">
    <property type="entry name" value="Galactose-bd-like_sf"/>
</dbReference>
<dbReference type="Gene3D" id="2.60.120.260">
    <property type="entry name" value="Galactose-binding domain-like"/>
    <property type="match status" value="2"/>
</dbReference>
<gene>
    <name evidence="3" type="ORF">GCM10022291_25900</name>
</gene>
<organism evidence="3 4">
    <name type="scientific">Postechiella marina</name>
    <dbReference type="NCBI Taxonomy" id="943941"/>
    <lineage>
        <taxon>Bacteria</taxon>
        <taxon>Pseudomonadati</taxon>
        <taxon>Bacteroidota</taxon>
        <taxon>Flavobacteriia</taxon>
        <taxon>Flavobacteriales</taxon>
        <taxon>Flavobacteriaceae</taxon>
        <taxon>Postechiella</taxon>
    </lineage>
</organism>
<feature type="domain" description="Secretion system C-terminal sorting" evidence="2">
    <location>
        <begin position="463"/>
        <end position="531"/>
    </location>
</feature>
<evidence type="ECO:0000313" key="3">
    <source>
        <dbReference type="EMBL" id="GAA4237824.1"/>
    </source>
</evidence>
<name>A0ABP8CDF4_9FLAO</name>